<keyword evidence="2" id="KW-1185">Reference proteome</keyword>
<gene>
    <name evidence="1" type="ordered locus">G5S_0325</name>
</gene>
<dbReference type="EMBL" id="CP002608">
    <property type="protein sequence ID" value="AEB41331.1"/>
    <property type="molecule type" value="Genomic_DNA"/>
</dbReference>
<name>A0AA34RCU7_CHLPE</name>
<accession>A0AA34RCU7</accession>
<dbReference type="GeneID" id="99718364"/>
<proteinExistence type="predicted"/>
<evidence type="ECO:0000313" key="2">
    <source>
        <dbReference type="Proteomes" id="UP000008305"/>
    </source>
</evidence>
<organism evidence="1 2">
    <name type="scientific">Chlamydia pecorum (strain ATCC VR-628 / DSM 29919 / E58)</name>
    <name type="common">Chlamydophila pecorum</name>
    <dbReference type="NCBI Taxonomy" id="331635"/>
    <lineage>
        <taxon>Bacteria</taxon>
        <taxon>Pseudomonadati</taxon>
        <taxon>Chlamydiota</taxon>
        <taxon>Chlamydiia</taxon>
        <taxon>Chlamydiales</taxon>
        <taxon>Chlamydiaceae</taxon>
        <taxon>Chlamydia/Chlamydophila group</taxon>
        <taxon>Chlamydia</taxon>
    </lineage>
</organism>
<dbReference type="RefSeq" id="WP_013712409.1">
    <property type="nucleotide sequence ID" value="NC_015408.1"/>
</dbReference>
<dbReference type="AlphaFoldDB" id="A0AA34RCU7"/>
<dbReference type="Proteomes" id="UP000008305">
    <property type="component" value="Chromosome"/>
</dbReference>
<dbReference type="KEGG" id="cpm:G5S_0325"/>
<reference evidence="1 2" key="1">
    <citation type="journal article" date="2011" name="J. Bacteriol.">
        <title>Genome sequence of the obligate intracellular animal pathogen Chlamydia pecorum E58.</title>
        <authorList>
            <person name="Mojica S."/>
            <person name="Huot Creasy H."/>
            <person name="Daugherty S."/>
            <person name="Read T.D."/>
            <person name="Kim T."/>
            <person name="Kaltenboeck B."/>
            <person name="Bavoil P."/>
            <person name="Myers G.S."/>
        </authorList>
    </citation>
    <scope>NUCLEOTIDE SEQUENCE [LARGE SCALE GENOMIC DNA]</scope>
    <source>
        <strain evidence="1 2">E58</strain>
    </source>
</reference>
<sequence length="107" mass="12480">MQATFFLASPLDDAVSCSFLHTPKRWAPLINHDLYLDLILYKHTLYLAKRLEKFPLPIDIWQQTLAHVRSLLTQKFCYPSPPSVVFLACSHYRMISSEELLLKKCEL</sequence>
<protein>
    <submittedName>
        <fullName evidence="1">Uncharacterized protein</fullName>
    </submittedName>
</protein>
<evidence type="ECO:0000313" key="1">
    <source>
        <dbReference type="EMBL" id="AEB41331.1"/>
    </source>
</evidence>